<evidence type="ECO:0000313" key="1">
    <source>
        <dbReference type="EMBL" id="JAC49470.1"/>
    </source>
</evidence>
<protein>
    <recommendedName>
        <fullName evidence="2">SWIM-type domain-containing protein</fullName>
    </recommendedName>
</protein>
<reference evidence="1" key="1">
    <citation type="journal article" date="2014" name="BMC Genomics">
        <title>Characterizing the developmental transcriptome of the oriental fruit fly, Bactrocera dorsalis (Diptera: Tephritidae) through comparative genomic analysis with Drosophila melanogaster utilizing modENCODE datasets.</title>
        <authorList>
            <person name="Geib S.M."/>
            <person name="Calla B."/>
            <person name="Hall B."/>
            <person name="Hou S."/>
            <person name="Manoukis N.C."/>
        </authorList>
    </citation>
    <scope>NUCLEOTIDE SEQUENCE</scope>
    <source>
        <strain evidence="1">Punador</strain>
    </source>
</reference>
<dbReference type="AlphaFoldDB" id="A0A034W5R2"/>
<sequence>MQLEAKDTFPAKRIIVKLIEEALQQYERNTSALDIESNIEVHTNHLLLQLKALLGDILVEALCILDEQSIILYTNESCALAEIQIKHQQYSSSVWLFPGVNYCNCKQFNERVLGLSNELEQQNSATQSENLHRSCTCAHVLALRLAQLLRPKPSTYKVEAVTTQQFNNLNERMECSFLEIFKENSPWKLTNATFKDPL</sequence>
<organism evidence="1">
    <name type="scientific">Bactrocera dorsalis</name>
    <name type="common">Oriental fruit fly</name>
    <name type="synonym">Dacus dorsalis</name>
    <dbReference type="NCBI Taxonomy" id="27457"/>
    <lineage>
        <taxon>Eukaryota</taxon>
        <taxon>Metazoa</taxon>
        <taxon>Ecdysozoa</taxon>
        <taxon>Arthropoda</taxon>
        <taxon>Hexapoda</taxon>
        <taxon>Insecta</taxon>
        <taxon>Pterygota</taxon>
        <taxon>Neoptera</taxon>
        <taxon>Endopterygota</taxon>
        <taxon>Diptera</taxon>
        <taxon>Brachycera</taxon>
        <taxon>Muscomorpha</taxon>
        <taxon>Tephritoidea</taxon>
        <taxon>Tephritidae</taxon>
        <taxon>Bactrocera</taxon>
        <taxon>Bactrocera</taxon>
    </lineage>
</organism>
<dbReference type="EMBL" id="GAKP01009482">
    <property type="protein sequence ID" value="JAC49470.1"/>
    <property type="molecule type" value="Transcribed_RNA"/>
</dbReference>
<proteinExistence type="predicted"/>
<name>A0A034W5R2_BACDO</name>
<accession>A0A034W5R2</accession>
<evidence type="ECO:0008006" key="2">
    <source>
        <dbReference type="Google" id="ProtNLM"/>
    </source>
</evidence>